<keyword evidence="2" id="KW-1185">Reference proteome</keyword>
<protein>
    <recommendedName>
        <fullName evidence="3">Reverse transcriptase zinc-binding domain-containing protein</fullName>
    </recommendedName>
</protein>
<reference evidence="1 2" key="1">
    <citation type="journal article" date="2024" name="G3 (Bethesda)">
        <title>Genome assembly of Hibiscus sabdariffa L. provides insights into metabolisms of medicinal natural products.</title>
        <authorList>
            <person name="Kim T."/>
        </authorList>
    </citation>
    <scope>NUCLEOTIDE SEQUENCE [LARGE SCALE GENOMIC DNA]</scope>
    <source>
        <strain evidence="1">TK-2024</strain>
        <tissue evidence="1">Old leaves</tissue>
    </source>
</reference>
<name>A0ABR2SCI1_9ROSI</name>
<evidence type="ECO:0000313" key="2">
    <source>
        <dbReference type="Proteomes" id="UP001396334"/>
    </source>
</evidence>
<gene>
    <name evidence="1" type="ORF">V6N11_003181</name>
</gene>
<proteinExistence type="predicted"/>
<accession>A0ABR2SCI1</accession>
<comment type="caution">
    <text evidence="1">The sequence shown here is derived from an EMBL/GenBank/DDBJ whole genome shotgun (WGS) entry which is preliminary data.</text>
</comment>
<evidence type="ECO:0008006" key="3">
    <source>
        <dbReference type="Google" id="ProtNLM"/>
    </source>
</evidence>
<sequence>MEIDGDCNMHSTEAETLNRLFIGCSFSKEVWVLVLKLCGIQKCVGSWEQELQWAVRLRQCCHRQKLISWYREERFEVKISVILS</sequence>
<evidence type="ECO:0000313" key="1">
    <source>
        <dbReference type="EMBL" id="KAK9022945.1"/>
    </source>
</evidence>
<dbReference type="Proteomes" id="UP001396334">
    <property type="component" value="Unassembled WGS sequence"/>
</dbReference>
<dbReference type="EMBL" id="JBBPBN010000015">
    <property type="protein sequence ID" value="KAK9022945.1"/>
    <property type="molecule type" value="Genomic_DNA"/>
</dbReference>
<organism evidence="1 2">
    <name type="scientific">Hibiscus sabdariffa</name>
    <name type="common">roselle</name>
    <dbReference type="NCBI Taxonomy" id="183260"/>
    <lineage>
        <taxon>Eukaryota</taxon>
        <taxon>Viridiplantae</taxon>
        <taxon>Streptophyta</taxon>
        <taxon>Embryophyta</taxon>
        <taxon>Tracheophyta</taxon>
        <taxon>Spermatophyta</taxon>
        <taxon>Magnoliopsida</taxon>
        <taxon>eudicotyledons</taxon>
        <taxon>Gunneridae</taxon>
        <taxon>Pentapetalae</taxon>
        <taxon>rosids</taxon>
        <taxon>malvids</taxon>
        <taxon>Malvales</taxon>
        <taxon>Malvaceae</taxon>
        <taxon>Malvoideae</taxon>
        <taxon>Hibiscus</taxon>
    </lineage>
</organism>